<reference evidence="7 8" key="1">
    <citation type="submission" date="2024-11" db="EMBL/GenBank/DDBJ databases">
        <title>The Natural Products Discovery Center: Release of the First 8490 Sequenced Strains for Exploring Actinobacteria Biosynthetic Diversity.</title>
        <authorList>
            <person name="Kalkreuter E."/>
            <person name="Kautsar S.A."/>
            <person name="Yang D."/>
            <person name="Bader C.D."/>
            <person name="Teijaro C.N."/>
            <person name="Fluegel L."/>
            <person name="Davis C.M."/>
            <person name="Simpson J.R."/>
            <person name="Lauterbach L."/>
            <person name="Steele A.D."/>
            <person name="Gui C."/>
            <person name="Meng S."/>
            <person name="Li G."/>
            <person name="Viehrig K."/>
            <person name="Ye F."/>
            <person name="Su P."/>
            <person name="Kiefer A.F."/>
            <person name="Nichols A."/>
            <person name="Cepeda A.J."/>
            <person name="Yan W."/>
            <person name="Fan B."/>
            <person name="Jiang Y."/>
            <person name="Adhikari A."/>
            <person name="Zheng C.-J."/>
            <person name="Schuster L."/>
            <person name="Cowan T.M."/>
            <person name="Smanski M.J."/>
            <person name="Chevrette M.G."/>
            <person name="De Carvalho L.P.S."/>
            <person name="Shen B."/>
        </authorList>
    </citation>
    <scope>NUCLEOTIDE SEQUENCE [LARGE SCALE GENOMIC DNA]</scope>
    <source>
        <strain evidence="7 8">NPDC078403</strain>
    </source>
</reference>
<comment type="subcellular location">
    <subcellularLocation>
        <location evidence="1">Cell membrane</location>
        <topology evidence="1">Multi-pass membrane protein</topology>
    </subcellularLocation>
</comment>
<keyword evidence="3 6" id="KW-0812">Transmembrane</keyword>
<feature type="transmembrane region" description="Helical" evidence="6">
    <location>
        <begin position="43"/>
        <end position="64"/>
    </location>
</feature>
<accession>A0ABW8L6R8</accession>
<feature type="transmembrane region" description="Helical" evidence="6">
    <location>
        <begin position="96"/>
        <end position="118"/>
    </location>
</feature>
<gene>
    <name evidence="7" type="ORF">ACI2JU_21940</name>
</gene>
<feature type="transmembrane region" description="Helical" evidence="6">
    <location>
        <begin position="296"/>
        <end position="318"/>
    </location>
</feature>
<dbReference type="EMBL" id="JBJDOT010000049">
    <property type="protein sequence ID" value="MFK3866510.1"/>
    <property type="molecule type" value="Genomic_DNA"/>
</dbReference>
<dbReference type="InterPro" id="IPR050189">
    <property type="entry name" value="MFS_Efflux_Transporters"/>
</dbReference>
<evidence type="ECO:0000313" key="8">
    <source>
        <dbReference type="Proteomes" id="UP001620262"/>
    </source>
</evidence>
<dbReference type="Proteomes" id="UP001620262">
    <property type="component" value="Unassembled WGS sequence"/>
</dbReference>
<protein>
    <submittedName>
        <fullName evidence="7">MFS transporter</fullName>
    </submittedName>
</protein>
<dbReference type="PANTHER" id="PTHR43124:SF3">
    <property type="entry name" value="CHLORAMPHENICOL EFFLUX PUMP RV0191"/>
    <property type="match status" value="1"/>
</dbReference>
<feature type="transmembrane region" description="Helical" evidence="6">
    <location>
        <begin position="238"/>
        <end position="259"/>
    </location>
</feature>
<dbReference type="PANTHER" id="PTHR43124">
    <property type="entry name" value="PURINE EFFLUX PUMP PBUE"/>
    <property type="match status" value="1"/>
</dbReference>
<evidence type="ECO:0000256" key="3">
    <source>
        <dbReference type="ARBA" id="ARBA00022692"/>
    </source>
</evidence>
<evidence type="ECO:0000256" key="6">
    <source>
        <dbReference type="SAM" id="Phobius"/>
    </source>
</evidence>
<dbReference type="SUPFAM" id="SSF103473">
    <property type="entry name" value="MFS general substrate transporter"/>
    <property type="match status" value="1"/>
</dbReference>
<dbReference type="InterPro" id="IPR011701">
    <property type="entry name" value="MFS"/>
</dbReference>
<feature type="transmembrane region" description="Helical" evidence="6">
    <location>
        <begin position="71"/>
        <end position="90"/>
    </location>
</feature>
<dbReference type="Pfam" id="PF07690">
    <property type="entry name" value="MFS_1"/>
    <property type="match status" value="1"/>
</dbReference>
<dbReference type="Gene3D" id="1.20.1250.20">
    <property type="entry name" value="MFS general substrate transporter like domains"/>
    <property type="match status" value="2"/>
</dbReference>
<feature type="transmembrane region" description="Helical" evidence="6">
    <location>
        <begin position="130"/>
        <end position="154"/>
    </location>
</feature>
<keyword evidence="2" id="KW-1003">Cell membrane</keyword>
<evidence type="ECO:0000256" key="2">
    <source>
        <dbReference type="ARBA" id="ARBA00022475"/>
    </source>
</evidence>
<evidence type="ECO:0000256" key="1">
    <source>
        <dbReference type="ARBA" id="ARBA00004651"/>
    </source>
</evidence>
<sequence>MSKQFKVLLIAVTVFAVLSDSMLLPFYPTFFSAVFNISDPAYVGTYIAASCFVVMVCFPIWAFISKYINVLPLLVYSQIAAGVFSVSSFFASDLNWFWFSSMAMFAFKASYLLVYPYLMSLEAKTNHVATIAMLSVVVHFGAILGALAGGFVLSALPGKAAFLIMALSDFTQVFVCAYLKRLAPSKNQSPPVAKTSITSSSRWPVYQLGIVMLCFYFSAFLIRPFFAAYWQSISDTSSIVLASVVFSIPAFMALLALCFNQWRQQTNRNPINLLVVFMLIITGVALQASPLYLVVIAGRCLFGLSLFIIIVRLDLLLYQVSTPDKYAEDFSKVSFCQSLGVLLASYCAGLLVKSSGLVIPFWVAAGGLAISACCLWLLSKQSRRHTPCANLASTTRAQ</sequence>
<comment type="caution">
    <text evidence="7">The sequence shown here is derived from an EMBL/GenBank/DDBJ whole genome shotgun (WGS) entry which is preliminary data.</text>
</comment>
<feature type="transmembrane region" description="Helical" evidence="6">
    <location>
        <begin position="330"/>
        <end position="351"/>
    </location>
</feature>
<evidence type="ECO:0000256" key="4">
    <source>
        <dbReference type="ARBA" id="ARBA00022989"/>
    </source>
</evidence>
<keyword evidence="4 6" id="KW-1133">Transmembrane helix</keyword>
<feature type="transmembrane region" description="Helical" evidence="6">
    <location>
        <begin position="357"/>
        <end position="378"/>
    </location>
</feature>
<dbReference type="RefSeq" id="WP_404676490.1">
    <property type="nucleotide sequence ID" value="NZ_JBJDOT010000049.1"/>
</dbReference>
<keyword evidence="8" id="KW-1185">Reference proteome</keyword>
<feature type="transmembrane region" description="Helical" evidence="6">
    <location>
        <begin position="205"/>
        <end position="226"/>
    </location>
</feature>
<name>A0ABW8L6R8_9GAMM</name>
<feature type="transmembrane region" description="Helical" evidence="6">
    <location>
        <begin position="271"/>
        <end position="290"/>
    </location>
</feature>
<organism evidence="7 8">
    <name type="scientific">Pseudoalteromonas rhizosphaerae</name>
    <dbReference type="NCBI Taxonomy" id="2518973"/>
    <lineage>
        <taxon>Bacteria</taxon>
        <taxon>Pseudomonadati</taxon>
        <taxon>Pseudomonadota</taxon>
        <taxon>Gammaproteobacteria</taxon>
        <taxon>Alteromonadales</taxon>
        <taxon>Pseudoalteromonadaceae</taxon>
        <taxon>Pseudoalteromonas</taxon>
    </lineage>
</organism>
<dbReference type="InterPro" id="IPR036259">
    <property type="entry name" value="MFS_trans_sf"/>
</dbReference>
<feature type="transmembrane region" description="Helical" evidence="6">
    <location>
        <begin position="160"/>
        <end position="179"/>
    </location>
</feature>
<keyword evidence="5 6" id="KW-0472">Membrane</keyword>
<evidence type="ECO:0000256" key="5">
    <source>
        <dbReference type="ARBA" id="ARBA00023136"/>
    </source>
</evidence>
<evidence type="ECO:0000313" key="7">
    <source>
        <dbReference type="EMBL" id="MFK3866510.1"/>
    </source>
</evidence>
<proteinExistence type="predicted"/>